<reference evidence="1 2" key="1">
    <citation type="submission" date="2015-01" db="EMBL/GenBank/DDBJ databases">
        <title>Evolution of Trichinella species and genotypes.</title>
        <authorList>
            <person name="Korhonen P.K."/>
            <person name="Edoardo P."/>
            <person name="Giuseppe L.R."/>
            <person name="Gasser R.B."/>
        </authorList>
    </citation>
    <scope>NUCLEOTIDE SEQUENCE [LARGE SCALE GENOMIC DNA]</scope>
    <source>
        <strain evidence="1">ISS37</strain>
    </source>
</reference>
<dbReference type="AlphaFoldDB" id="A0A0V0S3I1"/>
<organism evidence="1 2">
    <name type="scientific">Trichinella nelsoni</name>
    <dbReference type="NCBI Taxonomy" id="6336"/>
    <lineage>
        <taxon>Eukaryota</taxon>
        <taxon>Metazoa</taxon>
        <taxon>Ecdysozoa</taxon>
        <taxon>Nematoda</taxon>
        <taxon>Enoplea</taxon>
        <taxon>Dorylaimia</taxon>
        <taxon>Trichinellida</taxon>
        <taxon>Trichinellidae</taxon>
        <taxon>Trichinella</taxon>
    </lineage>
</organism>
<keyword evidence="2" id="KW-1185">Reference proteome</keyword>
<dbReference type="EMBL" id="JYDL01000041">
    <property type="protein sequence ID" value="KRX21207.1"/>
    <property type="molecule type" value="Genomic_DNA"/>
</dbReference>
<dbReference type="Proteomes" id="UP000054630">
    <property type="component" value="Unassembled WGS sequence"/>
</dbReference>
<sequence>MERGKKLIAKSTSTSIVCVCFLFTSTDVEHRQLAQQDHGSRRLKHHRQFENTVTVCVVQILRCSSICTVEQQLCLLLVHNHNTGHRWYGTQRRQTNERGNFSLKPF</sequence>
<evidence type="ECO:0000313" key="1">
    <source>
        <dbReference type="EMBL" id="KRX21207.1"/>
    </source>
</evidence>
<dbReference type="STRING" id="6336.A0A0V0S3I1"/>
<gene>
    <name evidence="1" type="ORF">T07_11297</name>
</gene>
<accession>A0A0V0S3I1</accession>
<dbReference type="OrthoDB" id="10479335at2759"/>
<name>A0A0V0S3I1_9BILA</name>
<protein>
    <submittedName>
        <fullName evidence="1">Uncharacterized protein</fullName>
    </submittedName>
</protein>
<evidence type="ECO:0000313" key="2">
    <source>
        <dbReference type="Proteomes" id="UP000054630"/>
    </source>
</evidence>
<proteinExistence type="predicted"/>
<comment type="caution">
    <text evidence="1">The sequence shown here is derived from an EMBL/GenBank/DDBJ whole genome shotgun (WGS) entry which is preliminary data.</text>
</comment>